<dbReference type="AlphaFoldDB" id="A0A0F9F197"/>
<reference evidence="1" key="1">
    <citation type="journal article" date="2015" name="Nature">
        <title>Complex archaea that bridge the gap between prokaryotes and eukaryotes.</title>
        <authorList>
            <person name="Spang A."/>
            <person name="Saw J.H."/>
            <person name="Jorgensen S.L."/>
            <person name="Zaremba-Niedzwiedzka K."/>
            <person name="Martijn J."/>
            <person name="Lind A.E."/>
            <person name="van Eijk R."/>
            <person name="Schleper C."/>
            <person name="Guy L."/>
            <person name="Ettema T.J."/>
        </authorList>
    </citation>
    <scope>NUCLEOTIDE SEQUENCE</scope>
</reference>
<sequence>MADNVELDVGSGGAKIATDDDGTAQHQYTKVEFGPDNTQTKVTTTSGLPVQNDNTDLKITLDSEAVVLGTGSAAIGKLAANSGVDIGDVTLNAGTAEIGKLAAGTAEIGKLAAGTAAIGKLAANSGVDIGDVDVTSLPGSISGPAEPSIDSYTHKAINLTTGADQVLASSSANKQIWVYAYHFMCGDADAQSVSFQDEDDVALSGIMEFAQYGGATISPSGNFSMPIWKLGTNKDLEVDILGGDVDGWITYAIVSV</sequence>
<dbReference type="EMBL" id="LAZR01034617">
    <property type="protein sequence ID" value="KKL44822.1"/>
    <property type="molecule type" value="Genomic_DNA"/>
</dbReference>
<proteinExistence type="predicted"/>
<protein>
    <submittedName>
        <fullName evidence="1">Uncharacterized protein</fullName>
    </submittedName>
</protein>
<evidence type="ECO:0000313" key="1">
    <source>
        <dbReference type="EMBL" id="KKL44822.1"/>
    </source>
</evidence>
<accession>A0A0F9F197</accession>
<organism evidence="1">
    <name type="scientific">marine sediment metagenome</name>
    <dbReference type="NCBI Taxonomy" id="412755"/>
    <lineage>
        <taxon>unclassified sequences</taxon>
        <taxon>metagenomes</taxon>
        <taxon>ecological metagenomes</taxon>
    </lineage>
</organism>
<gene>
    <name evidence="1" type="ORF">LCGC14_2361840</name>
</gene>
<name>A0A0F9F197_9ZZZZ</name>
<comment type="caution">
    <text evidence="1">The sequence shown here is derived from an EMBL/GenBank/DDBJ whole genome shotgun (WGS) entry which is preliminary data.</text>
</comment>